<feature type="transmembrane region" description="Helical" evidence="1">
    <location>
        <begin position="84"/>
        <end position="112"/>
    </location>
</feature>
<dbReference type="Proteomes" id="UP000599312">
    <property type="component" value="Unassembled WGS sequence"/>
</dbReference>
<reference evidence="2" key="1">
    <citation type="submission" date="2020-11" db="EMBL/GenBank/DDBJ databases">
        <authorList>
            <person name="Kim M.K."/>
        </authorList>
    </citation>
    <scope>NUCLEOTIDE SEQUENCE</scope>
    <source>
        <strain evidence="2">BT350</strain>
    </source>
</reference>
<evidence type="ECO:0000313" key="2">
    <source>
        <dbReference type="EMBL" id="MBF9234323.1"/>
    </source>
</evidence>
<keyword evidence="1" id="KW-1133">Transmembrane helix</keyword>
<sequence>MTDHVSTAQLRSLKRILNAPLLVLAVIVVLIDDAFRALVVPAVRALSRLALFRRIETTIAGLPAHVILLLFIIPIAILEPFKLYALYLFSQGKLVAGVLTFVIAKVVGLGLAERLFAIGRDKLLSIGWFARCHAKVLALRDFVHGWLISTRLWQQALQVVRIVLHIAARGRTKLAALLRATDRGGRFAAARRRVRRYWAV</sequence>
<evidence type="ECO:0000256" key="1">
    <source>
        <dbReference type="SAM" id="Phobius"/>
    </source>
</evidence>
<gene>
    <name evidence="2" type="ORF">I2H38_13160</name>
</gene>
<proteinExistence type="predicted"/>
<feature type="transmembrane region" description="Helical" evidence="1">
    <location>
        <begin position="59"/>
        <end position="78"/>
    </location>
</feature>
<dbReference type="RefSeq" id="WP_196272316.1">
    <property type="nucleotide sequence ID" value="NZ_JADQDO010000006.1"/>
</dbReference>
<accession>A0A931FRA3</accession>
<feature type="transmembrane region" description="Helical" evidence="1">
    <location>
        <begin position="20"/>
        <end position="39"/>
    </location>
</feature>
<keyword evidence="3" id="KW-1185">Reference proteome</keyword>
<organism evidence="2 3">
    <name type="scientific">Microvirga alba</name>
    <dbReference type="NCBI Taxonomy" id="2791025"/>
    <lineage>
        <taxon>Bacteria</taxon>
        <taxon>Pseudomonadati</taxon>
        <taxon>Pseudomonadota</taxon>
        <taxon>Alphaproteobacteria</taxon>
        <taxon>Hyphomicrobiales</taxon>
        <taxon>Methylobacteriaceae</taxon>
        <taxon>Microvirga</taxon>
    </lineage>
</organism>
<keyword evidence="1" id="KW-0472">Membrane</keyword>
<evidence type="ECO:0000313" key="3">
    <source>
        <dbReference type="Proteomes" id="UP000599312"/>
    </source>
</evidence>
<name>A0A931FRA3_9HYPH</name>
<dbReference type="AlphaFoldDB" id="A0A931FRA3"/>
<protein>
    <submittedName>
        <fullName evidence="2">Uncharacterized protein</fullName>
    </submittedName>
</protein>
<dbReference type="EMBL" id="JADQDO010000006">
    <property type="protein sequence ID" value="MBF9234323.1"/>
    <property type="molecule type" value="Genomic_DNA"/>
</dbReference>
<comment type="caution">
    <text evidence="2">The sequence shown here is derived from an EMBL/GenBank/DDBJ whole genome shotgun (WGS) entry which is preliminary data.</text>
</comment>
<keyword evidence="1" id="KW-0812">Transmembrane</keyword>